<proteinExistence type="predicted"/>
<protein>
    <submittedName>
        <fullName evidence="2">Uncharacterized protein</fullName>
    </submittedName>
</protein>
<accession>A0AAV7WMA1</accession>
<evidence type="ECO:0000313" key="3">
    <source>
        <dbReference type="Proteomes" id="UP001066276"/>
    </source>
</evidence>
<reference evidence="2" key="1">
    <citation type="journal article" date="2022" name="bioRxiv">
        <title>Sequencing and chromosome-scale assembly of the giantPleurodeles waltlgenome.</title>
        <authorList>
            <person name="Brown T."/>
            <person name="Elewa A."/>
            <person name="Iarovenko S."/>
            <person name="Subramanian E."/>
            <person name="Araus A.J."/>
            <person name="Petzold A."/>
            <person name="Susuki M."/>
            <person name="Suzuki K.-i.T."/>
            <person name="Hayashi T."/>
            <person name="Toyoda A."/>
            <person name="Oliveira C."/>
            <person name="Osipova E."/>
            <person name="Leigh N.D."/>
            <person name="Simon A."/>
            <person name="Yun M.H."/>
        </authorList>
    </citation>
    <scope>NUCLEOTIDE SEQUENCE</scope>
    <source>
        <strain evidence="2">20211129_DDA</strain>
        <tissue evidence="2">Liver</tissue>
    </source>
</reference>
<feature type="region of interest" description="Disordered" evidence="1">
    <location>
        <begin position="1"/>
        <end position="92"/>
    </location>
</feature>
<dbReference type="EMBL" id="JANPWB010000001">
    <property type="protein sequence ID" value="KAJ1215105.1"/>
    <property type="molecule type" value="Genomic_DNA"/>
</dbReference>
<sequence length="105" mass="11089">MASRCAEGPGPHLEGVNGSAQSNGQPLQGHRSKLRRATKERTLPATRPCPRAFLPSGEKGLRPSAPRQAAAVYGAPEGKRSRPLPGDREFRSPSVACIFLDSTGA</sequence>
<organism evidence="2 3">
    <name type="scientific">Pleurodeles waltl</name>
    <name type="common">Iberian ribbed newt</name>
    <dbReference type="NCBI Taxonomy" id="8319"/>
    <lineage>
        <taxon>Eukaryota</taxon>
        <taxon>Metazoa</taxon>
        <taxon>Chordata</taxon>
        <taxon>Craniata</taxon>
        <taxon>Vertebrata</taxon>
        <taxon>Euteleostomi</taxon>
        <taxon>Amphibia</taxon>
        <taxon>Batrachia</taxon>
        <taxon>Caudata</taxon>
        <taxon>Salamandroidea</taxon>
        <taxon>Salamandridae</taxon>
        <taxon>Pleurodelinae</taxon>
        <taxon>Pleurodeles</taxon>
    </lineage>
</organism>
<dbReference type="AlphaFoldDB" id="A0AAV7WMA1"/>
<feature type="compositionally biased region" description="Basic and acidic residues" evidence="1">
    <location>
        <begin position="77"/>
        <end position="91"/>
    </location>
</feature>
<evidence type="ECO:0000313" key="2">
    <source>
        <dbReference type="EMBL" id="KAJ1215105.1"/>
    </source>
</evidence>
<evidence type="ECO:0000256" key="1">
    <source>
        <dbReference type="SAM" id="MobiDB-lite"/>
    </source>
</evidence>
<keyword evidence="3" id="KW-1185">Reference proteome</keyword>
<name>A0AAV7WMA1_PLEWA</name>
<gene>
    <name evidence="2" type="ORF">NDU88_002715</name>
</gene>
<comment type="caution">
    <text evidence="2">The sequence shown here is derived from an EMBL/GenBank/DDBJ whole genome shotgun (WGS) entry which is preliminary data.</text>
</comment>
<dbReference type="Proteomes" id="UP001066276">
    <property type="component" value="Chromosome 1_1"/>
</dbReference>